<feature type="non-terminal residue" evidence="2">
    <location>
        <position position="1"/>
    </location>
</feature>
<sequence>IVRSGLTKDDTIIVKGLQRVRPGSPVAPETIPMASKETLAALAQQRQALEASNLEQVAPDKAAPKLASVATPRG</sequence>
<name>X1QYK2_9ZZZZ</name>
<proteinExistence type="predicted"/>
<evidence type="ECO:0008006" key="3">
    <source>
        <dbReference type="Google" id="ProtNLM"/>
    </source>
</evidence>
<organism evidence="2">
    <name type="scientific">marine sediment metagenome</name>
    <dbReference type="NCBI Taxonomy" id="412755"/>
    <lineage>
        <taxon>unclassified sequences</taxon>
        <taxon>metagenomes</taxon>
        <taxon>ecological metagenomes</taxon>
    </lineage>
</organism>
<evidence type="ECO:0000256" key="1">
    <source>
        <dbReference type="SAM" id="MobiDB-lite"/>
    </source>
</evidence>
<dbReference type="Gene3D" id="2.40.420.20">
    <property type="match status" value="1"/>
</dbReference>
<feature type="region of interest" description="Disordered" evidence="1">
    <location>
        <begin position="52"/>
        <end position="74"/>
    </location>
</feature>
<reference evidence="2" key="1">
    <citation type="journal article" date="2014" name="Front. Microbiol.">
        <title>High frequency of phylogenetically diverse reductive dehalogenase-homologous genes in deep subseafloor sedimentary metagenomes.</title>
        <authorList>
            <person name="Kawai M."/>
            <person name="Futagami T."/>
            <person name="Toyoda A."/>
            <person name="Takaki Y."/>
            <person name="Nishi S."/>
            <person name="Hori S."/>
            <person name="Arai W."/>
            <person name="Tsubouchi T."/>
            <person name="Morono Y."/>
            <person name="Uchiyama I."/>
            <person name="Ito T."/>
            <person name="Fujiyama A."/>
            <person name="Inagaki F."/>
            <person name="Takami H."/>
        </authorList>
    </citation>
    <scope>NUCLEOTIDE SEQUENCE</scope>
    <source>
        <strain evidence="2">Expedition CK06-06</strain>
    </source>
</reference>
<protein>
    <recommendedName>
        <fullName evidence="3">Efflux transporter periplasmic adaptor subunit</fullName>
    </recommendedName>
</protein>
<comment type="caution">
    <text evidence="2">The sequence shown here is derived from an EMBL/GenBank/DDBJ whole genome shotgun (WGS) entry which is preliminary data.</text>
</comment>
<gene>
    <name evidence="2" type="ORF">S12H4_25349</name>
</gene>
<dbReference type="AlphaFoldDB" id="X1QYK2"/>
<evidence type="ECO:0000313" key="2">
    <source>
        <dbReference type="EMBL" id="GAI73632.1"/>
    </source>
</evidence>
<dbReference type="EMBL" id="BARW01014166">
    <property type="protein sequence ID" value="GAI73632.1"/>
    <property type="molecule type" value="Genomic_DNA"/>
</dbReference>
<accession>X1QYK2</accession>